<accession>A0A9X2JK35</accession>
<comment type="caution">
    <text evidence="3">The sequence shown here is derived from an EMBL/GenBank/DDBJ whole genome shotgun (WGS) entry which is preliminary data.</text>
</comment>
<dbReference type="Gene3D" id="3.40.50.410">
    <property type="entry name" value="von Willebrand factor, type A domain"/>
    <property type="match status" value="1"/>
</dbReference>
<dbReference type="InterPro" id="IPR011933">
    <property type="entry name" value="Double_TM_dom"/>
</dbReference>
<dbReference type="SUPFAM" id="SSF52317">
    <property type="entry name" value="Class I glutamine amidotransferase-like"/>
    <property type="match status" value="1"/>
</dbReference>
<reference evidence="3" key="1">
    <citation type="submission" date="2022-06" db="EMBL/GenBank/DDBJ databases">
        <title>Aeoliella straminimaris, a novel planctomycete from sediments.</title>
        <authorList>
            <person name="Vitorino I.R."/>
            <person name="Lage O.M."/>
        </authorList>
    </citation>
    <scope>NUCLEOTIDE SEQUENCE</scope>
    <source>
        <strain evidence="3">ICT_H6.2</strain>
    </source>
</reference>
<keyword evidence="1" id="KW-0812">Transmembrane</keyword>
<dbReference type="InterPro" id="IPR029062">
    <property type="entry name" value="Class_I_gatase-like"/>
</dbReference>
<dbReference type="Proteomes" id="UP001155241">
    <property type="component" value="Unassembled WGS sequence"/>
</dbReference>
<name>A0A9X2JK35_9BACT</name>
<proteinExistence type="predicted"/>
<dbReference type="InterPro" id="IPR024163">
    <property type="entry name" value="Aerotolerance_reg_N"/>
</dbReference>
<organism evidence="3 4">
    <name type="scientific">Aeoliella straminimaris</name>
    <dbReference type="NCBI Taxonomy" id="2954799"/>
    <lineage>
        <taxon>Bacteria</taxon>
        <taxon>Pseudomonadati</taxon>
        <taxon>Planctomycetota</taxon>
        <taxon>Planctomycetia</taxon>
        <taxon>Pirellulales</taxon>
        <taxon>Lacipirellulaceae</taxon>
        <taxon>Aeoliella</taxon>
    </lineage>
</organism>
<keyword evidence="1" id="KW-0472">Membrane</keyword>
<keyword evidence="1" id="KW-1133">Transmembrane helix</keyword>
<dbReference type="Gene3D" id="3.40.50.880">
    <property type="match status" value="1"/>
</dbReference>
<sequence>MSFLAPTLLAGAAFIALPIILHLVMRREPKKVEFPALRFVRKRQSTNQTRLRLRHWILLALRCAFILFLVLALARPVLRGSGLLGEGKAGLAAAVVIDNSPRMDYLKKNESRLDAAKETATWLLEKLPADAEVALVEPGRARRAKLGERDAAILRTERLRTTPAAAPLADAVIEAVSLLAERPDHRREVYVFTDLSRVVWNDGALNLMGEALKANEGTKLYLVDVGEKDPVNAGLGELELSADHLATGEIVTLRTDALASENLSGRPRSVEVWLAPAGGKATKRAEEQVELSDVAQPVEVPLSGLTAGVHQGYVRLSGDDPLSADNTRYFTVSVDPPPRLLLVGATVDDTNLMAEALAPSALAQTAAAQFAVEQIAVDGLDRAQLATFDAVMLLDPPALTSAEWRKLSDFVQTGGGLAVMLGRNAVGKLDEFNAPAPQLLLQGELRWVDSKATYLAPTGYGHPVLRQLADIAEATPWPAFPVFKKWAVANFDKAATTVATFADGTPAIVEGLFGSGRVLLVTTPLSDRASGDPWNLLPTNPDPWPFLALVEGMADYLVGADNRPLNYEAGRVVSLPLPRRSDLATYVLDPPTGDPLPQSLSPGQQEIVVTVTDQVGNYRVRSGGERARLDRGFSVNSAPDVGMLARAEFPTIEAALGEDRVELVASRNSLSSTIDLGSVGRELFPWLIAIVAIVLACEQWLADRFYKTD</sequence>
<dbReference type="PANTHER" id="PTHR37464:SF1">
    <property type="entry name" value="BLL2463 PROTEIN"/>
    <property type="match status" value="1"/>
</dbReference>
<evidence type="ECO:0000259" key="2">
    <source>
        <dbReference type="Pfam" id="PF07584"/>
    </source>
</evidence>
<dbReference type="AlphaFoldDB" id="A0A9X2JK35"/>
<dbReference type="EMBL" id="JAMXLR010000061">
    <property type="protein sequence ID" value="MCO6045809.1"/>
    <property type="molecule type" value="Genomic_DNA"/>
</dbReference>
<dbReference type="InterPro" id="IPR036465">
    <property type="entry name" value="vWFA_dom_sf"/>
</dbReference>
<protein>
    <submittedName>
        <fullName evidence="3">BatA domain-containing protein</fullName>
    </submittedName>
</protein>
<dbReference type="SUPFAM" id="SSF53300">
    <property type="entry name" value="vWA-like"/>
    <property type="match status" value="1"/>
</dbReference>
<dbReference type="RefSeq" id="WP_252853920.1">
    <property type="nucleotide sequence ID" value="NZ_JAMXLR010000061.1"/>
</dbReference>
<evidence type="ECO:0000313" key="4">
    <source>
        <dbReference type="Proteomes" id="UP001155241"/>
    </source>
</evidence>
<dbReference type="NCBIfam" id="TIGR02226">
    <property type="entry name" value="two_anch"/>
    <property type="match status" value="1"/>
</dbReference>
<gene>
    <name evidence="3" type="ORF">NG895_18070</name>
</gene>
<evidence type="ECO:0000313" key="3">
    <source>
        <dbReference type="EMBL" id="MCO6045809.1"/>
    </source>
</evidence>
<evidence type="ECO:0000256" key="1">
    <source>
        <dbReference type="SAM" id="Phobius"/>
    </source>
</evidence>
<keyword evidence="4" id="KW-1185">Reference proteome</keyword>
<feature type="transmembrane region" description="Helical" evidence="1">
    <location>
        <begin position="6"/>
        <end position="25"/>
    </location>
</feature>
<feature type="domain" description="Aerotolerance regulator N-terminal" evidence="2">
    <location>
        <begin position="1"/>
        <end position="76"/>
    </location>
</feature>
<feature type="transmembrane region" description="Helical" evidence="1">
    <location>
        <begin position="56"/>
        <end position="74"/>
    </location>
</feature>
<dbReference type="PANTHER" id="PTHR37464">
    <property type="entry name" value="BLL2463 PROTEIN"/>
    <property type="match status" value="1"/>
</dbReference>
<dbReference type="Pfam" id="PF07584">
    <property type="entry name" value="BatA"/>
    <property type="match status" value="1"/>
</dbReference>